<dbReference type="GO" id="GO:0005829">
    <property type="term" value="C:cytosol"/>
    <property type="evidence" value="ECO:0007669"/>
    <property type="project" value="TreeGrafter"/>
</dbReference>
<dbReference type="Proteomes" id="UP000580517">
    <property type="component" value="Unassembled WGS sequence"/>
</dbReference>
<dbReference type="InterPro" id="IPR039261">
    <property type="entry name" value="FNR_nucleotide-bd"/>
</dbReference>
<comment type="cofactor">
    <cofactor evidence="11 12">
        <name>FMN</name>
        <dbReference type="ChEBI" id="CHEBI:58210"/>
    </cofactor>
    <text evidence="11 12">Binds 1 FMN per subunit.</text>
</comment>
<evidence type="ECO:0000256" key="7">
    <source>
        <dbReference type="ARBA" id="ARBA00022982"/>
    </source>
</evidence>
<dbReference type="PRINTS" id="PR00369">
    <property type="entry name" value="FLAVODOXIN"/>
</dbReference>
<evidence type="ECO:0000256" key="1">
    <source>
        <dbReference type="ARBA" id="ARBA00022448"/>
    </source>
</evidence>
<comment type="subunit">
    <text evidence="11">Alpha(8)-beta(8). The alpha component is a flavoprotein, the beta component is a hemoprotein.</text>
</comment>
<comment type="caution">
    <text evidence="15">The sequence shown here is derived from an EMBL/GenBank/DDBJ whole genome shotgun (WGS) entry which is preliminary data.</text>
</comment>
<dbReference type="EMBL" id="JACCEW010000006">
    <property type="protein sequence ID" value="NYT38648.1"/>
    <property type="molecule type" value="Genomic_DNA"/>
</dbReference>
<evidence type="ECO:0000256" key="8">
    <source>
        <dbReference type="ARBA" id="ARBA00023002"/>
    </source>
</evidence>
<dbReference type="GO" id="GO:0019344">
    <property type="term" value="P:cysteine biosynthetic process"/>
    <property type="evidence" value="ECO:0007669"/>
    <property type="project" value="UniProtKB-KW"/>
</dbReference>
<keyword evidence="9 11" id="KW-0198">Cysteine biosynthesis</keyword>
<keyword evidence="16" id="KW-1185">Reference proteome</keyword>
<dbReference type="InterPro" id="IPR023173">
    <property type="entry name" value="NADPH_Cyt_P450_Rdtase_alpha"/>
</dbReference>
<feature type="binding site" evidence="12">
    <location>
        <begin position="70"/>
        <end position="75"/>
    </location>
    <ligand>
        <name>FMN</name>
        <dbReference type="ChEBI" id="CHEBI:58210"/>
    </ligand>
</feature>
<feature type="binding site" evidence="12">
    <location>
        <position position="560"/>
    </location>
    <ligand>
        <name>NADP(+)</name>
        <dbReference type="ChEBI" id="CHEBI:58349"/>
    </ligand>
</feature>
<evidence type="ECO:0000256" key="6">
    <source>
        <dbReference type="ARBA" id="ARBA00022857"/>
    </source>
</evidence>
<dbReference type="InterPro" id="IPR003097">
    <property type="entry name" value="CysJ-like_FAD-binding"/>
</dbReference>
<dbReference type="GO" id="GO:0050660">
    <property type="term" value="F:flavin adenine dinucleotide binding"/>
    <property type="evidence" value="ECO:0007669"/>
    <property type="project" value="InterPro"/>
</dbReference>
<organism evidence="15 16">
    <name type="scientific">Allopusillimonas soli</name>
    <dbReference type="NCBI Taxonomy" id="659016"/>
    <lineage>
        <taxon>Bacteria</taxon>
        <taxon>Pseudomonadati</taxon>
        <taxon>Pseudomonadota</taxon>
        <taxon>Betaproteobacteria</taxon>
        <taxon>Burkholderiales</taxon>
        <taxon>Alcaligenaceae</taxon>
        <taxon>Allopusillimonas</taxon>
    </lineage>
</organism>
<feature type="domain" description="FAD-binding FR-type" evidence="14">
    <location>
        <begin position="232"/>
        <end position="447"/>
    </location>
</feature>
<dbReference type="SUPFAM" id="SSF63380">
    <property type="entry name" value="Riboflavin synthase domain-like"/>
    <property type="match status" value="1"/>
</dbReference>
<dbReference type="InterPro" id="IPR029039">
    <property type="entry name" value="Flavoprotein-like_sf"/>
</dbReference>
<keyword evidence="5 11" id="KW-0274">FAD</keyword>
<dbReference type="PIRSF" id="PIRSF000207">
    <property type="entry name" value="SiR-FP_CysJ"/>
    <property type="match status" value="1"/>
</dbReference>
<dbReference type="EC" id="1.8.1.2" evidence="11"/>
<comment type="catalytic activity">
    <reaction evidence="10 11">
        <text>hydrogen sulfide + 3 NADP(+) + 3 H2O = sulfite + 3 NADPH + 4 H(+)</text>
        <dbReference type="Rhea" id="RHEA:13801"/>
        <dbReference type="ChEBI" id="CHEBI:15377"/>
        <dbReference type="ChEBI" id="CHEBI:15378"/>
        <dbReference type="ChEBI" id="CHEBI:17359"/>
        <dbReference type="ChEBI" id="CHEBI:29919"/>
        <dbReference type="ChEBI" id="CHEBI:57783"/>
        <dbReference type="ChEBI" id="CHEBI:58349"/>
        <dbReference type="EC" id="1.8.1.2"/>
    </reaction>
</comment>
<dbReference type="OrthoDB" id="9816402at2"/>
<dbReference type="SUPFAM" id="SSF52343">
    <property type="entry name" value="Ferredoxin reductase-like, C-terminal NADP-linked domain"/>
    <property type="match status" value="1"/>
</dbReference>
<reference evidence="15 16" key="1">
    <citation type="submission" date="2020-07" db="EMBL/GenBank/DDBJ databases">
        <title>Taxonomic revisions and descriptions of new bacterial species based on genomic comparisons in the high-G+C-content subgroup of the family Alcaligenaceae.</title>
        <authorList>
            <person name="Szabo A."/>
            <person name="Felfoldi T."/>
        </authorList>
    </citation>
    <scope>NUCLEOTIDE SEQUENCE [LARGE SCALE GENOMIC DNA]</scope>
    <source>
        <strain evidence="15 16">DSM 25264</strain>
    </source>
</reference>
<feature type="binding site" evidence="12">
    <location>
        <begin position="419"/>
        <end position="422"/>
    </location>
    <ligand>
        <name>FAD</name>
        <dbReference type="ChEBI" id="CHEBI:57692"/>
    </ligand>
</feature>
<dbReference type="Gene3D" id="1.20.990.10">
    <property type="entry name" value="NADPH-cytochrome p450 Reductase, Chain A, domain 3"/>
    <property type="match status" value="1"/>
</dbReference>
<evidence type="ECO:0000256" key="4">
    <source>
        <dbReference type="ARBA" id="ARBA00022643"/>
    </source>
</evidence>
<dbReference type="CDD" id="cd06199">
    <property type="entry name" value="SiR"/>
    <property type="match status" value="1"/>
</dbReference>
<dbReference type="Pfam" id="PF00175">
    <property type="entry name" value="NAD_binding_1"/>
    <property type="match status" value="1"/>
</dbReference>
<keyword evidence="2 11" id="KW-0028">Amino-acid biosynthesis</keyword>
<dbReference type="UniPathway" id="UPA00140">
    <property type="reaction ID" value="UER00207"/>
</dbReference>
<keyword evidence="1 11" id="KW-0813">Transport</keyword>
<dbReference type="RefSeq" id="WP_129970724.1">
    <property type="nucleotide sequence ID" value="NZ_JACCEW010000006.1"/>
</dbReference>
<protein>
    <recommendedName>
        <fullName evidence="11">Sulfite reductase [NADPH] flavoprotein alpha-component</fullName>
        <shortName evidence="11">SiR-FP</shortName>
        <ecNumber evidence="11">1.8.1.2</ecNumber>
    </recommendedName>
</protein>
<dbReference type="InterPro" id="IPR010199">
    <property type="entry name" value="CysJ"/>
</dbReference>
<dbReference type="InterPro" id="IPR001709">
    <property type="entry name" value="Flavoprot_Pyr_Nucl_cyt_Rdtase"/>
</dbReference>
<evidence type="ECO:0000256" key="2">
    <source>
        <dbReference type="ARBA" id="ARBA00022605"/>
    </source>
</evidence>
<keyword evidence="7 11" id="KW-0249">Electron transport</keyword>
<feature type="binding site" evidence="12">
    <location>
        <begin position="404"/>
        <end position="406"/>
    </location>
    <ligand>
        <name>FAD</name>
        <dbReference type="ChEBI" id="CHEBI:57692"/>
    </ligand>
</feature>
<dbReference type="InterPro" id="IPR017938">
    <property type="entry name" value="Riboflavin_synthase-like_b-brl"/>
</dbReference>
<dbReference type="FunFam" id="3.40.50.80:FF:000001">
    <property type="entry name" value="NADPH--cytochrome P450 reductase 1"/>
    <property type="match status" value="1"/>
</dbReference>
<keyword evidence="4 11" id="KW-0288">FMN</keyword>
<dbReference type="SUPFAM" id="SSF52218">
    <property type="entry name" value="Flavoproteins"/>
    <property type="match status" value="1"/>
</dbReference>
<comment type="function">
    <text evidence="11">Component of the sulfite reductase complex that catalyzes the 6-electron reduction of sulfite to sulfide. This is one of several activities required for the biosynthesis of L-cysteine from sulfate. The flavoprotein component catalyzes the electron flow from NADPH -&gt; FAD -&gt; FMN to the hemoprotein component.</text>
</comment>
<dbReference type="InterPro" id="IPR001433">
    <property type="entry name" value="OxRdtase_FAD/NAD-bd"/>
</dbReference>
<evidence type="ECO:0000313" key="15">
    <source>
        <dbReference type="EMBL" id="NYT38648.1"/>
    </source>
</evidence>
<dbReference type="PRINTS" id="PR00371">
    <property type="entry name" value="FPNCR"/>
</dbReference>
<keyword evidence="6 11" id="KW-0521">NADP</keyword>
<evidence type="ECO:0000256" key="5">
    <source>
        <dbReference type="ARBA" id="ARBA00022827"/>
    </source>
</evidence>
<evidence type="ECO:0000256" key="10">
    <source>
        <dbReference type="ARBA" id="ARBA00052219"/>
    </source>
</evidence>
<dbReference type="Gene3D" id="3.40.50.80">
    <property type="entry name" value="Nucleotide-binding domain of ferredoxin-NADP reductase (FNR) module"/>
    <property type="match status" value="1"/>
</dbReference>
<dbReference type="Gene3D" id="2.40.30.10">
    <property type="entry name" value="Translation factors"/>
    <property type="match status" value="1"/>
</dbReference>
<evidence type="ECO:0000313" key="16">
    <source>
        <dbReference type="Proteomes" id="UP000580517"/>
    </source>
</evidence>
<dbReference type="PROSITE" id="PS51384">
    <property type="entry name" value="FAD_FR"/>
    <property type="match status" value="1"/>
</dbReference>
<feature type="binding site" evidence="12">
    <location>
        <begin position="386"/>
        <end position="389"/>
    </location>
    <ligand>
        <name>FAD</name>
        <dbReference type="ChEBI" id="CHEBI:57692"/>
    </ligand>
</feature>
<evidence type="ECO:0000256" key="11">
    <source>
        <dbReference type="PIRNR" id="PIRNR000207"/>
    </source>
</evidence>
<dbReference type="Pfam" id="PF00667">
    <property type="entry name" value="FAD_binding_1"/>
    <property type="match status" value="1"/>
</dbReference>
<evidence type="ECO:0000256" key="9">
    <source>
        <dbReference type="ARBA" id="ARBA00023192"/>
    </source>
</evidence>
<keyword evidence="8 11" id="KW-0560">Oxidoreductase</keyword>
<feature type="domain" description="Flavodoxin-like" evidence="13">
    <location>
        <begin position="64"/>
        <end position="202"/>
    </location>
</feature>
<dbReference type="GO" id="GO:0010181">
    <property type="term" value="F:FMN binding"/>
    <property type="evidence" value="ECO:0007669"/>
    <property type="project" value="InterPro"/>
</dbReference>
<dbReference type="GO" id="GO:0004783">
    <property type="term" value="F:sulfite reductase (NADPH) activity"/>
    <property type="evidence" value="ECO:0007669"/>
    <property type="project" value="UniProtKB-EC"/>
</dbReference>
<evidence type="ECO:0000259" key="13">
    <source>
        <dbReference type="PROSITE" id="PS50902"/>
    </source>
</evidence>
<feature type="binding site" evidence="12">
    <location>
        <position position="320"/>
    </location>
    <ligand>
        <name>FAD</name>
        <dbReference type="ChEBI" id="CHEBI:57692"/>
    </ligand>
</feature>
<evidence type="ECO:0000256" key="3">
    <source>
        <dbReference type="ARBA" id="ARBA00022630"/>
    </source>
</evidence>
<dbReference type="AlphaFoldDB" id="A0A853FG53"/>
<comment type="cofactor">
    <cofactor evidence="11 12">
        <name>FAD</name>
        <dbReference type="ChEBI" id="CHEBI:57692"/>
    </cofactor>
    <text evidence="11 12">Binds 1 FAD per subunit.</text>
</comment>
<feature type="binding site" evidence="12">
    <location>
        <begin position="153"/>
        <end position="162"/>
    </location>
    <ligand>
        <name>FMN</name>
        <dbReference type="ChEBI" id="CHEBI:58210"/>
    </ligand>
</feature>
<keyword evidence="3 11" id="KW-0285">Flavoprotein</keyword>
<dbReference type="PANTHER" id="PTHR19384:SF128">
    <property type="entry name" value="NADPH OXIDOREDUCTASE A"/>
    <property type="match status" value="1"/>
</dbReference>
<proteinExistence type="predicted"/>
<dbReference type="PANTHER" id="PTHR19384">
    <property type="entry name" value="NITRIC OXIDE SYNTHASE-RELATED"/>
    <property type="match status" value="1"/>
</dbReference>
<feature type="binding site" evidence="12">
    <location>
        <begin position="518"/>
        <end position="519"/>
    </location>
    <ligand>
        <name>NADP(+)</name>
        <dbReference type="ChEBI" id="CHEBI:58349"/>
    </ligand>
</feature>
<dbReference type="Gene3D" id="3.40.50.360">
    <property type="match status" value="1"/>
</dbReference>
<evidence type="ECO:0000256" key="12">
    <source>
        <dbReference type="PIRSR" id="PIRSR000207-1"/>
    </source>
</evidence>
<accession>A0A853FG53</accession>
<dbReference type="InterPro" id="IPR008254">
    <property type="entry name" value="Flavodoxin/NO_synth"/>
</dbReference>
<dbReference type="Pfam" id="PF00258">
    <property type="entry name" value="Flavodoxin_1"/>
    <property type="match status" value="1"/>
</dbReference>
<feature type="binding site" evidence="12">
    <location>
        <begin position="524"/>
        <end position="528"/>
    </location>
    <ligand>
        <name>NADP(+)</name>
        <dbReference type="ChEBI" id="CHEBI:58349"/>
    </ligand>
</feature>
<feature type="binding site" evidence="12">
    <location>
        <begin position="117"/>
        <end position="120"/>
    </location>
    <ligand>
        <name>FMN</name>
        <dbReference type="ChEBI" id="CHEBI:58210"/>
    </ligand>
</feature>
<dbReference type="InterPro" id="IPR017927">
    <property type="entry name" value="FAD-bd_FR_type"/>
</dbReference>
<sequence>MLAPSYLPESKHTLITELTDGLESSALSWLSGYFAGVAHGRQSGRVAAAPPVIAVAEPETARRLTIVFGSQTGNAKRVAEALSERVAVEGLNVRLVRADRYATRELKDEQLLYIVMSTQGDGDPPDDSIAFVEFLNSRRAPKLPQLKYAVLGLGDSSYPDFCGISQRIDARLAELGAERLQEAGAADLDIETVALPWQDGALGHARKALLQTQAASAANVTPLRPKASVTREQPFHAELLLNQPITGRGSDKDIRHLEISLEGSALHYKPGDALGVWPTQSEALVERVLAVLALDGNEEVELGGTRRTLGDWLRGHRELTQITRPFLAAHAERAGSDALNALLQPSGAQALRELLESRQLIDVLRAWPATWTAEALLKSLRPLTPRMYSIASSQSVVEEEVHLTLAHVGFEVDGEDRWGATSHFLSNLVEGEKLPIFVEENTRFRLPDDDARDIIMIGPGTGVAPFRAFVQERAAAQAAGRNWLFFGNPHFSTDFLYQTEWQHALHDGHLHRLDLAFSRDQTEKVYVQHRMMERAADLFAWIEGGAHLYVCGDATRMAKDVHQALLQIAIQEGRMDDGRARAWLDDLAAQGRYARDVY</sequence>
<dbReference type="InterPro" id="IPR001094">
    <property type="entry name" value="Flavdoxin-like"/>
</dbReference>
<dbReference type="NCBIfam" id="TIGR01931">
    <property type="entry name" value="cysJ"/>
    <property type="match status" value="1"/>
</dbReference>
<dbReference type="GO" id="GO:0070814">
    <property type="term" value="P:hydrogen sulfide biosynthetic process"/>
    <property type="evidence" value="ECO:0007669"/>
    <property type="project" value="UniProtKB-UniPathway"/>
</dbReference>
<evidence type="ECO:0000259" key="14">
    <source>
        <dbReference type="PROSITE" id="PS51384"/>
    </source>
</evidence>
<name>A0A853FG53_9BURK</name>
<gene>
    <name evidence="15" type="ORF">H0A68_17345</name>
</gene>
<feature type="binding site" evidence="12">
    <location>
        <position position="598"/>
    </location>
    <ligand>
        <name>FAD</name>
        <dbReference type="ChEBI" id="CHEBI:57692"/>
    </ligand>
</feature>
<comment type="pathway">
    <text evidence="11">Sulfur metabolism; hydrogen sulfide biosynthesis; hydrogen sulfide from sulfite (NADPH route): step 1/1.</text>
</comment>
<dbReference type="PROSITE" id="PS50902">
    <property type="entry name" value="FLAVODOXIN_LIKE"/>
    <property type="match status" value="1"/>
</dbReference>